<dbReference type="Proteomes" id="UP001479290">
    <property type="component" value="Unassembled WGS sequence"/>
</dbReference>
<reference evidence="1 2" key="1">
    <citation type="submission" date="2024-05" db="EMBL/GenBank/DDBJ databases">
        <title>A high-quality chromosomal-level genome assembly of Topmouth culter (Culter alburnus).</title>
        <authorList>
            <person name="Zhao H."/>
        </authorList>
    </citation>
    <scope>NUCLEOTIDE SEQUENCE [LARGE SCALE GENOMIC DNA]</scope>
    <source>
        <strain evidence="1">CATC2023</strain>
        <tissue evidence="1">Muscle</tissue>
    </source>
</reference>
<comment type="caution">
    <text evidence="1">The sequence shown here is derived from an EMBL/GenBank/DDBJ whole genome shotgun (WGS) entry which is preliminary data.</text>
</comment>
<protein>
    <submittedName>
        <fullName evidence="1">Uncharacterized protein</fullName>
    </submittedName>
</protein>
<evidence type="ECO:0000313" key="1">
    <source>
        <dbReference type="EMBL" id="KAK9964047.1"/>
    </source>
</evidence>
<evidence type="ECO:0000313" key="2">
    <source>
        <dbReference type="Proteomes" id="UP001479290"/>
    </source>
</evidence>
<dbReference type="EMBL" id="JAWDJR010000013">
    <property type="protein sequence ID" value="KAK9964047.1"/>
    <property type="molecule type" value="Genomic_DNA"/>
</dbReference>
<dbReference type="AlphaFoldDB" id="A0AAW1ZSQ5"/>
<proteinExistence type="predicted"/>
<keyword evidence="2" id="KW-1185">Reference proteome</keyword>
<name>A0AAW1ZSQ5_CULAL</name>
<sequence>MNPDPRLGNEDLLNLCEGEIKPTWVTAHLSPSPASALMAQWGGSDITHCTSPGPLKVINQGCVTIWSSHLKNMKHKRANNFYGVPQHLSSLTSGDVLPSACETCWN</sequence>
<organism evidence="1 2">
    <name type="scientific">Culter alburnus</name>
    <name type="common">Topmouth culter</name>
    <dbReference type="NCBI Taxonomy" id="194366"/>
    <lineage>
        <taxon>Eukaryota</taxon>
        <taxon>Metazoa</taxon>
        <taxon>Chordata</taxon>
        <taxon>Craniata</taxon>
        <taxon>Vertebrata</taxon>
        <taxon>Euteleostomi</taxon>
        <taxon>Actinopterygii</taxon>
        <taxon>Neopterygii</taxon>
        <taxon>Teleostei</taxon>
        <taxon>Ostariophysi</taxon>
        <taxon>Cypriniformes</taxon>
        <taxon>Xenocyprididae</taxon>
        <taxon>Xenocypridinae</taxon>
        <taxon>Culter</taxon>
    </lineage>
</organism>
<accession>A0AAW1ZSQ5</accession>
<gene>
    <name evidence="1" type="ORF">ABG768_005252</name>
</gene>